<evidence type="ECO:0000256" key="4">
    <source>
        <dbReference type="ARBA" id="ARBA00022723"/>
    </source>
</evidence>
<name>A0A251RX24_HELAN</name>
<comment type="pathway">
    <text evidence="1">Secondary metabolite biosynthesis; terpenoid biosynthesis.</text>
</comment>
<dbReference type="InterPro" id="IPR036396">
    <property type="entry name" value="Cyt_P450_sf"/>
</dbReference>
<evidence type="ECO:0000256" key="3">
    <source>
        <dbReference type="ARBA" id="ARBA00022617"/>
    </source>
</evidence>
<dbReference type="CDD" id="cd11072">
    <property type="entry name" value="CYP71-like"/>
    <property type="match status" value="1"/>
</dbReference>
<dbReference type="PANTHER" id="PTHR47955">
    <property type="entry name" value="CYTOCHROME P450 FAMILY 71 PROTEIN"/>
    <property type="match status" value="1"/>
</dbReference>
<organism evidence="10 11">
    <name type="scientific">Helianthus annuus</name>
    <name type="common">Common sunflower</name>
    <dbReference type="NCBI Taxonomy" id="4232"/>
    <lineage>
        <taxon>Eukaryota</taxon>
        <taxon>Viridiplantae</taxon>
        <taxon>Streptophyta</taxon>
        <taxon>Embryophyta</taxon>
        <taxon>Tracheophyta</taxon>
        <taxon>Spermatophyta</taxon>
        <taxon>Magnoliopsida</taxon>
        <taxon>eudicotyledons</taxon>
        <taxon>Gunneridae</taxon>
        <taxon>Pentapetalae</taxon>
        <taxon>asterids</taxon>
        <taxon>campanulids</taxon>
        <taxon>Asterales</taxon>
        <taxon>Asteraceae</taxon>
        <taxon>Asteroideae</taxon>
        <taxon>Heliantheae alliance</taxon>
        <taxon>Heliantheae</taxon>
        <taxon>Helianthus</taxon>
    </lineage>
</organism>
<evidence type="ECO:0000256" key="5">
    <source>
        <dbReference type="ARBA" id="ARBA00023002"/>
    </source>
</evidence>
<feature type="binding site" description="axial binding residue" evidence="8">
    <location>
        <position position="443"/>
    </location>
    <ligand>
        <name>heme</name>
        <dbReference type="ChEBI" id="CHEBI:30413"/>
    </ligand>
    <ligandPart>
        <name>Fe</name>
        <dbReference type="ChEBI" id="CHEBI:18248"/>
    </ligandPart>
</feature>
<dbReference type="InterPro" id="IPR017972">
    <property type="entry name" value="Cyt_P450_CS"/>
</dbReference>
<evidence type="ECO:0000256" key="1">
    <source>
        <dbReference type="ARBA" id="ARBA00004721"/>
    </source>
</evidence>
<gene>
    <name evidence="10" type="primary">CYP71A26</name>
    <name evidence="10" type="ORF">HannXRQ_Chr16g0504851</name>
</gene>
<keyword evidence="6 8" id="KW-0408">Iron</keyword>
<proteinExistence type="inferred from homology"/>
<dbReference type="PRINTS" id="PR00385">
    <property type="entry name" value="P450"/>
</dbReference>
<dbReference type="Proteomes" id="UP000215914">
    <property type="component" value="Chromosome 16"/>
</dbReference>
<keyword evidence="4 8" id="KW-0479">Metal-binding</keyword>
<keyword evidence="11" id="KW-1185">Reference proteome</keyword>
<dbReference type="AlphaFoldDB" id="A0A251RX24"/>
<dbReference type="Gene3D" id="1.10.630.10">
    <property type="entry name" value="Cytochrome P450"/>
    <property type="match status" value="1"/>
</dbReference>
<comment type="similarity">
    <text evidence="2 9">Belongs to the cytochrome P450 family.</text>
</comment>
<sequence length="502" mass="56726">MIPLVYVLAFVLLLLFILKTLYFNPPTTNKNLPPSPPTLPVIGNLHQLGPLIHHSLHSLSQKLGGPLMLIHVGSVPTLVVSSAEAASEIMKTQDIKFANRPNVKMWKILFRELKEVTVAPYGEYWRQVKSIMTLHLLSNKKVEDNRDIREEEIAAAVEKINKLSSRSEPVDMRELFETFTSDVVCRVTFGRKYSEGESGKKFKKMLDEFFEVLGALNLEDCIPQLAWVDRLRGFNVKVERVANDFDEVLDEVVEERLRILSTEGGDGIREDFVGMLLKVQKDDKIGVTLDRQVIKALLMDAYVAGTDTSSTLLEWAFAELLKHPSILKKVQDEVRTVLKGKQVINQDDITNMKYLKAVMKEALRLHPPLPTLVPRVARQDAKVMGYDVAKGTRVIINAWTIARDPKVWDDPNEFRPERFLDSSIDFKGRDFSLIPFGSGRRGCPGVAFAMTTNESMLANLLYNFDWALPNGGKEDDLDMTEQIGFTVRKNTPLLVTAKPFSV</sequence>
<reference evidence="11" key="1">
    <citation type="journal article" date="2017" name="Nature">
        <title>The sunflower genome provides insights into oil metabolism, flowering and Asterid evolution.</title>
        <authorList>
            <person name="Badouin H."/>
            <person name="Gouzy J."/>
            <person name="Grassa C.J."/>
            <person name="Murat F."/>
            <person name="Staton S.E."/>
            <person name="Cottret L."/>
            <person name="Lelandais-Briere C."/>
            <person name="Owens G.L."/>
            <person name="Carrere S."/>
            <person name="Mayjonade B."/>
            <person name="Legrand L."/>
            <person name="Gill N."/>
            <person name="Kane N.C."/>
            <person name="Bowers J.E."/>
            <person name="Hubner S."/>
            <person name="Bellec A."/>
            <person name="Berard A."/>
            <person name="Berges H."/>
            <person name="Blanchet N."/>
            <person name="Boniface M.C."/>
            <person name="Brunel D."/>
            <person name="Catrice O."/>
            <person name="Chaidir N."/>
            <person name="Claudel C."/>
            <person name="Donnadieu C."/>
            <person name="Faraut T."/>
            <person name="Fievet G."/>
            <person name="Helmstetter N."/>
            <person name="King M."/>
            <person name="Knapp S.J."/>
            <person name="Lai Z."/>
            <person name="Le Paslier M.C."/>
            <person name="Lippi Y."/>
            <person name="Lorenzon L."/>
            <person name="Mandel J.R."/>
            <person name="Marage G."/>
            <person name="Marchand G."/>
            <person name="Marquand E."/>
            <person name="Bret-Mestries E."/>
            <person name="Morien E."/>
            <person name="Nambeesan S."/>
            <person name="Nguyen T."/>
            <person name="Pegot-Espagnet P."/>
            <person name="Pouilly N."/>
            <person name="Raftis F."/>
            <person name="Sallet E."/>
            <person name="Schiex T."/>
            <person name="Thomas J."/>
            <person name="Vandecasteele C."/>
            <person name="Vares D."/>
            <person name="Vear F."/>
            <person name="Vautrin S."/>
            <person name="Crespi M."/>
            <person name="Mangin B."/>
            <person name="Burke J.M."/>
            <person name="Salse J."/>
            <person name="Munos S."/>
            <person name="Vincourt P."/>
            <person name="Rieseberg L.H."/>
            <person name="Langlade N.B."/>
        </authorList>
    </citation>
    <scope>NUCLEOTIDE SEQUENCE [LARGE SCALE GENOMIC DNA]</scope>
    <source>
        <strain evidence="11">cv. SF193</strain>
    </source>
</reference>
<dbReference type="GO" id="GO:0051762">
    <property type="term" value="P:sesquiterpene biosynthetic process"/>
    <property type="evidence" value="ECO:0007669"/>
    <property type="project" value="UniProtKB-ARBA"/>
</dbReference>
<dbReference type="PRINTS" id="PR00463">
    <property type="entry name" value="EP450I"/>
</dbReference>
<evidence type="ECO:0000313" key="11">
    <source>
        <dbReference type="Proteomes" id="UP000215914"/>
    </source>
</evidence>
<evidence type="ECO:0000256" key="6">
    <source>
        <dbReference type="ARBA" id="ARBA00023004"/>
    </source>
</evidence>
<dbReference type="FunFam" id="1.10.630.10:FF:000011">
    <property type="entry name" value="Cytochrome P450 83B1"/>
    <property type="match status" value="1"/>
</dbReference>
<protein>
    <submittedName>
        <fullName evidence="10">Putative cytochrome P450, family 71, subfamily A, polypeptide 26</fullName>
    </submittedName>
</protein>
<dbReference type="GO" id="GO:0016491">
    <property type="term" value="F:oxidoreductase activity"/>
    <property type="evidence" value="ECO:0000318"/>
    <property type="project" value="GO_Central"/>
</dbReference>
<dbReference type="EMBL" id="CM007905">
    <property type="protein sequence ID" value="OTF90914.1"/>
    <property type="molecule type" value="Genomic_DNA"/>
</dbReference>
<evidence type="ECO:0000256" key="9">
    <source>
        <dbReference type="RuleBase" id="RU000461"/>
    </source>
</evidence>
<keyword evidence="5 9" id="KW-0560">Oxidoreductase</keyword>
<dbReference type="SUPFAM" id="SSF48264">
    <property type="entry name" value="Cytochrome P450"/>
    <property type="match status" value="1"/>
</dbReference>
<evidence type="ECO:0000313" key="10">
    <source>
        <dbReference type="EMBL" id="OTF90914.1"/>
    </source>
</evidence>
<dbReference type="GO" id="GO:0005506">
    <property type="term" value="F:iron ion binding"/>
    <property type="evidence" value="ECO:0007669"/>
    <property type="project" value="InterPro"/>
</dbReference>
<accession>A0A251RX24</accession>
<evidence type="ECO:0000256" key="2">
    <source>
        <dbReference type="ARBA" id="ARBA00010617"/>
    </source>
</evidence>
<keyword evidence="7 9" id="KW-0503">Monooxygenase</keyword>
<dbReference type="Pfam" id="PF00067">
    <property type="entry name" value="p450"/>
    <property type="match status" value="1"/>
</dbReference>
<dbReference type="GO" id="GO:0016712">
    <property type="term" value="F:oxidoreductase activity, acting on paired donors, with incorporation or reduction of molecular oxygen, reduced flavin or flavoprotein as one donor, and incorporation of one atom of oxygen"/>
    <property type="evidence" value="ECO:0007669"/>
    <property type="project" value="UniProtKB-ARBA"/>
</dbReference>
<keyword evidence="3 8" id="KW-0349">Heme</keyword>
<dbReference type="InParanoid" id="A0A251RX24"/>
<dbReference type="PANTHER" id="PTHR47955:SF10">
    <property type="entry name" value="ANGELICIN SYNTHASE"/>
    <property type="match status" value="1"/>
</dbReference>
<dbReference type="InterPro" id="IPR002401">
    <property type="entry name" value="Cyt_P450_E_grp-I"/>
</dbReference>
<dbReference type="OMA" id="GRENTFI"/>
<dbReference type="InterPro" id="IPR001128">
    <property type="entry name" value="Cyt_P450"/>
</dbReference>
<evidence type="ECO:0000256" key="8">
    <source>
        <dbReference type="PIRSR" id="PIRSR602401-1"/>
    </source>
</evidence>
<dbReference type="OrthoDB" id="1470350at2759"/>
<evidence type="ECO:0000256" key="7">
    <source>
        <dbReference type="ARBA" id="ARBA00023033"/>
    </source>
</evidence>
<dbReference type="GO" id="GO:0020037">
    <property type="term" value="F:heme binding"/>
    <property type="evidence" value="ECO:0007669"/>
    <property type="project" value="InterPro"/>
</dbReference>
<dbReference type="PROSITE" id="PS00086">
    <property type="entry name" value="CYTOCHROME_P450"/>
    <property type="match status" value="1"/>
</dbReference>
<comment type="cofactor">
    <cofactor evidence="8">
        <name>heme</name>
        <dbReference type="ChEBI" id="CHEBI:30413"/>
    </cofactor>
</comment>